<reference evidence="3 4" key="1">
    <citation type="submission" date="2016-03" db="EMBL/GenBank/DDBJ databases">
        <authorList>
            <person name="Ploux O."/>
        </authorList>
    </citation>
    <scope>NUCLEOTIDE SEQUENCE [LARGE SCALE GENOMIC DNA]</scope>
    <source>
        <strain evidence="3 4">UAMH 11012</strain>
    </source>
</reference>
<dbReference type="InterPro" id="IPR056002">
    <property type="entry name" value="DUF7580"/>
</dbReference>
<dbReference type="STRING" id="576137.A0A1L7XUG8"/>
<dbReference type="EMBL" id="FJOG01000058">
    <property type="protein sequence ID" value="CZR68674.1"/>
    <property type="molecule type" value="Genomic_DNA"/>
</dbReference>
<dbReference type="PANTHER" id="PTHR35186">
    <property type="entry name" value="ANK_REP_REGION DOMAIN-CONTAINING PROTEIN"/>
    <property type="match status" value="1"/>
</dbReference>
<gene>
    <name evidence="3" type="ORF">PAC_18573</name>
</gene>
<name>A0A1L7XUG8_9HELO</name>
<accession>A0A1L7XUG8</accession>
<proteinExistence type="predicted"/>
<dbReference type="PANTHER" id="PTHR35186:SF4">
    <property type="entry name" value="PRION-INHIBITION AND PROPAGATION HELO DOMAIN-CONTAINING PROTEIN"/>
    <property type="match status" value="1"/>
</dbReference>
<dbReference type="Proteomes" id="UP000184330">
    <property type="component" value="Unassembled WGS sequence"/>
</dbReference>
<evidence type="ECO:0000256" key="1">
    <source>
        <dbReference type="SAM" id="MobiDB-lite"/>
    </source>
</evidence>
<evidence type="ECO:0000313" key="3">
    <source>
        <dbReference type="EMBL" id="CZR68674.1"/>
    </source>
</evidence>
<sequence>MSGVEIAGFVLGGFPLLISAAEHYREGFEPLLKWKRFRTEFICFIDAVDIEKQLYDQMLERFLLSANVPHEELQLFMTKRDYEGWHRADLVDVLQRHLGTSYPVYMSTINTMTKLMAELQDVLSLKNGEVDWADNGASKWDYQLKRIRLSFSKRGPKTLAALETQNRKLRELLESNEKLESMKATRKDTTWGNIFECIRRHANSLHSALKRNWCCDCTTPHGTNLQLQRRSTGGWTSNFNVAFEMQLDTQTRNAKRREFLIRLKADKAMDELSKDLFRSFVGRPSSDTQHLDLGRLRQNFENKSSPQVNFNPRPNLVTSLSDTPSTPYYMNNIAGPTSCGNIQHMLTKHESHTDKHRVWPLGRKTKPRKSVRMDLAPPLVLPTQTVSEPPSPNPELSQDTDASNGGVEIKDLCSRLCVLDAKLACLGYLADEDDHFHELVPIQKSMEVPSNVVCISLETLLKDGQATTFNRQQRHKIASVLASSLLQLQTTPWLAQTFGKQDILFYKHGSTILFDYPFVRHSFASNKSNAIPPVAGQGSPAVRFIARDSLNNLGIILLEICYGQAIEDQPFRKRYLGPDGQPHEFTNFMTARDWAESVAEQEPEWEHIIRCCISCMFEEKADWENKKFTSAVYESVVEPLEKMVMKFAKS</sequence>
<feature type="region of interest" description="Disordered" evidence="1">
    <location>
        <begin position="302"/>
        <end position="323"/>
    </location>
</feature>
<evidence type="ECO:0000313" key="4">
    <source>
        <dbReference type="Proteomes" id="UP000184330"/>
    </source>
</evidence>
<feature type="compositionally biased region" description="Polar residues" evidence="1">
    <location>
        <begin position="382"/>
        <end position="403"/>
    </location>
</feature>
<evidence type="ECO:0000259" key="2">
    <source>
        <dbReference type="Pfam" id="PF24476"/>
    </source>
</evidence>
<feature type="domain" description="DUF7580" evidence="2">
    <location>
        <begin position="407"/>
        <end position="644"/>
    </location>
</feature>
<organism evidence="3 4">
    <name type="scientific">Phialocephala subalpina</name>
    <dbReference type="NCBI Taxonomy" id="576137"/>
    <lineage>
        <taxon>Eukaryota</taxon>
        <taxon>Fungi</taxon>
        <taxon>Dikarya</taxon>
        <taxon>Ascomycota</taxon>
        <taxon>Pezizomycotina</taxon>
        <taxon>Leotiomycetes</taxon>
        <taxon>Helotiales</taxon>
        <taxon>Mollisiaceae</taxon>
        <taxon>Phialocephala</taxon>
        <taxon>Phialocephala fortinii species complex</taxon>
    </lineage>
</organism>
<feature type="region of interest" description="Disordered" evidence="1">
    <location>
        <begin position="381"/>
        <end position="403"/>
    </location>
</feature>
<protein>
    <recommendedName>
        <fullName evidence="2">DUF7580 domain-containing protein</fullName>
    </recommendedName>
</protein>
<keyword evidence="4" id="KW-1185">Reference proteome</keyword>
<dbReference type="AlphaFoldDB" id="A0A1L7XUG8"/>
<dbReference type="Pfam" id="PF24476">
    <property type="entry name" value="DUF7580"/>
    <property type="match status" value="1"/>
</dbReference>
<dbReference type="OrthoDB" id="3565018at2759"/>